<accession>A0ACC2NEK7</accession>
<evidence type="ECO:0000313" key="2">
    <source>
        <dbReference type="Proteomes" id="UP001239111"/>
    </source>
</evidence>
<organism evidence="1 2">
    <name type="scientific">Eretmocerus hayati</name>
    <dbReference type="NCBI Taxonomy" id="131215"/>
    <lineage>
        <taxon>Eukaryota</taxon>
        <taxon>Metazoa</taxon>
        <taxon>Ecdysozoa</taxon>
        <taxon>Arthropoda</taxon>
        <taxon>Hexapoda</taxon>
        <taxon>Insecta</taxon>
        <taxon>Pterygota</taxon>
        <taxon>Neoptera</taxon>
        <taxon>Endopterygota</taxon>
        <taxon>Hymenoptera</taxon>
        <taxon>Apocrita</taxon>
        <taxon>Proctotrupomorpha</taxon>
        <taxon>Chalcidoidea</taxon>
        <taxon>Aphelinidae</taxon>
        <taxon>Aphelininae</taxon>
        <taxon>Eretmocerus</taxon>
    </lineage>
</organism>
<sequence>MLPLAITQQKIIVPVLHLFLSSIDFWLGLKNSNSNLSLFVQGSHLLLVAIILTGINISTHTTNRRSNTRNTSRNNLVTQLLHAENHELRQTANTFGGARQASFIISLVWLSVSLVLGYLGLQQLFLDDSKNYRLKFYLEEDLSTLQFVILVPLGGLLLEIGCLISIDLPGDRDLGDDDHHLEGNDEIMRNAVLDGIRDQDEVDNKVKIFGSARNWLLWLFGCCALGSWASLLSVASKMVLPVGWMVRVDAIFAIVGTVLMAIGAILIAERALKLGLKRALRNSELAGNCDGSDLSSEMQSIEVKERVEQKQKRATSNIYAL</sequence>
<keyword evidence="2" id="KW-1185">Reference proteome</keyword>
<name>A0ACC2NEK7_9HYME</name>
<comment type="caution">
    <text evidence="1">The sequence shown here is derived from an EMBL/GenBank/DDBJ whole genome shotgun (WGS) entry which is preliminary data.</text>
</comment>
<evidence type="ECO:0000313" key="1">
    <source>
        <dbReference type="EMBL" id="KAJ8669593.1"/>
    </source>
</evidence>
<proteinExistence type="predicted"/>
<reference evidence="1" key="1">
    <citation type="submission" date="2023-04" db="EMBL/GenBank/DDBJ databases">
        <title>A chromosome-level genome assembly of the parasitoid wasp Eretmocerus hayati.</title>
        <authorList>
            <person name="Zhong Y."/>
            <person name="Liu S."/>
            <person name="Liu Y."/>
        </authorList>
    </citation>
    <scope>NUCLEOTIDE SEQUENCE</scope>
    <source>
        <strain evidence="1">ZJU_SS_LIU_2023</strain>
    </source>
</reference>
<protein>
    <submittedName>
        <fullName evidence="1">Uncharacterized protein</fullName>
    </submittedName>
</protein>
<dbReference type="Proteomes" id="UP001239111">
    <property type="component" value="Chromosome 3"/>
</dbReference>
<gene>
    <name evidence="1" type="ORF">QAD02_000852</name>
</gene>
<dbReference type="EMBL" id="CM056743">
    <property type="protein sequence ID" value="KAJ8669593.1"/>
    <property type="molecule type" value="Genomic_DNA"/>
</dbReference>